<name>C6LMG2_9FIRM</name>
<dbReference type="Gene3D" id="3.90.1570.30">
    <property type="match status" value="1"/>
</dbReference>
<keyword evidence="4" id="KW-1185">Reference proteome</keyword>
<dbReference type="InterPro" id="IPR013670">
    <property type="entry name" value="EcoEI_R_C_dom"/>
</dbReference>
<dbReference type="Pfam" id="PF00271">
    <property type="entry name" value="Helicase_C"/>
    <property type="match status" value="1"/>
</dbReference>
<keyword evidence="1" id="KW-0175">Coiled coil</keyword>
<organism evidence="3 4">
    <name type="scientific">Marvinbryantia formatexigens DSM 14469</name>
    <dbReference type="NCBI Taxonomy" id="478749"/>
    <lineage>
        <taxon>Bacteria</taxon>
        <taxon>Bacillati</taxon>
        <taxon>Bacillota</taxon>
        <taxon>Clostridia</taxon>
        <taxon>Lachnospirales</taxon>
        <taxon>Lachnospiraceae</taxon>
        <taxon>Marvinbryantia</taxon>
    </lineage>
</organism>
<dbReference type="Pfam" id="PF08463">
    <property type="entry name" value="EcoEI_R_C"/>
    <property type="match status" value="1"/>
</dbReference>
<accession>C6LMG2</accession>
<dbReference type="PANTHER" id="PTHR47396:SF1">
    <property type="entry name" value="ATP-DEPENDENT HELICASE IRC3-RELATED"/>
    <property type="match status" value="1"/>
</dbReference>
<dbReference type="REBASE" id="41010">
    <property type="entry name" value="Mfo14469ORF9855P"/>
</dbReference>
<dbReference type="PROSITE" id="PS51192">
    <property type="entry name" value="HELICASE_ATP_BIND_1"/>
    <property type="match status" value="1"/>
</dbReference>
<feature type="domain" description="Helicase ATP-binding" evidence="2">
    <location>
        <begin position="383"/>
        <end position="542"/>
    </location>
</feature>
<dbReference type="GO" id="GO:0006304">
    <property type="term" value="P:DNA modification"/>
    <property type="evidence" value="ECO:0007669"/>
    <property type="project" value="InterPro"/>
</dbReference>
<feature type="coiled-coil region" evidence="1">
    <location>
        <begin position="179"/>
        <end position="213"/>
    </location>
</feature>
<proteinExistence type="predicted"/>
<gene>
    <name evidence="3" type="ORF">BRYFOR_09862</name>
</gene>
<evidence type="ECO:0000313" key="4">
    <source>
        <dbReference type="Proteomes" id="UP000005561"/>
    </source>
</evidence>
<dbReference type="EMBL" id="ACCL02000043">
    <property type="protein sequence ID" value="EET58188.1"/>
    <property type="molecule type" value="Genomic_DNA"/>
</dbReference>
<keyword evidence="3" id="KW-0547">Nucleotide-binding</keyword>
<dbReference type="InterPro" id="IPR025285">
    <property type="entry name" value="DUF4145"/>
</dbReference>
<keyword evidence="3" id="KW-0347">Helicase</keyword>
<dbReference type="InterPro" id="IPR027417">
    <property type="entry name" value="P-loop_NTPase"/>
</dbReference>
<dbReference type="STRING" id="168384.SAMN05660368_04184"/>
<dbReference type="InterPro" id="IPR014001">
    <property type="entry name" value="Helicase_ATP-bd"/>
</dbReference>
<dbReference type="InterPro" id="IPR006935">
    <property type="entry name" value="Helicase/UvrB_N"/>
</dbReference>
<dbReference type="SUPFAM" id="SSF52540">
    <property type="entry name" value="P-loop containing nucleoside triphosphate hydrolases"/>
    <property type="match status" value="2"/>
</dbReference>
<dbReference type="Proteomes" id="UP000005561">
    <property type="component" value="Unassembled WGS sequence"/>
</dbReference>
<dbReference type="Pfam" id="PF13643">
    <property type="entry name" value="DUF4145"/>
    <property type="match status" value="1"/>
</dbReference>
<dbReference type="CDD" id="cd18799">
    <property type="entry name" value="SF2_C_EcoAI-like"/>
    <property type="match status" value="1"/>
</dbReference>
<keyword evidence="3" id="KW-0378">Hydrolase</keyword>
<dbReference type="InterPro" id="IPR001650">
    <property type="entry name" value="Helicase_C-like"/>
</dbReference>
<dbReference type="GO" id="GO:0005524">
    <property type="term" value="F:ATP binding"/>
    <property type="evidence" value="ECO:0007669"/>
    <property type="project" value="InterPro"/>
</dbReference>
<dbReference type="CDD" id="cd18032">
    <property type="entry name" value="DEXHc_RE_I_III_res"/>
    <property type="match status" value="1"/>
</dbReference>
<evidence type="ECO:0000256" key="1">
    <source>
        <dbReference type="SAM" id="Coils"/>
    </source>
</evidence>
<dbReference type="GO" id="GO:0004386">
    <property type="term" value="F:helicase activity"/>
    <property type="evidence" value="ECO:0007669"/>
    <property type="project" value="UniProtKB-KW"/>
</dbReference>
<sequence>MISGNNRCHKRTVYGRYSMKTNFDYLKKDSKFSGFADVAISAEKIILMDPEASILNSRRAMEFAIKWMYSVDSDLEMPYQDNLQSLMNAEEYRHIVGPDLWKRMDYIRRCGNNAAHSNKKLGKDEAMLCLENLFIYLDFIAYCYSDQYEEHSFDKTLITSRIEKARESKDAAIAVKTELAKEQEKSARQELDLQKLIAENASLKEELSSRRQEQQQTYVPKPLDLSEYKTRKLYIDSMLTDAGWVEGRDWRNEVELSGMPNQSEVGFADYVLYDDMHRPLAIVEAKRTCVDVSKGRQQAKLYADLLEQKYKRRPVVFLTNGFETHIIDGQYPERKCSAIYSKRDLEKWFNLMMTRTSLKHVVVNKNIAGRYYQESAIKAVCSSFGEKNRRKALLVMATGSGKTRTVIALCDCLLKAGWIRNILFLADRNSLVTQAKRSFVNMLPNLSCTNLVEEKDNYNAHCVFSTYQTMMNCIDTTCDDKGKLFTCGHFDLVICDEAHRSIYNKYRDIFAYFDAPLIGLTATPKDEIDKNTYEVFELENGVPTYGYDLAQAVKDGYLVDYVSVESELKFIEQGIVYDELSEEDKQTYEETFTDEHGNLPESISSSALNTWIFNEDTIKKVLHILMTEGIKIDYGQKLGKTIIFAKNHDHAEKILEVFHKEYPHLTDYAKVIDNYMTYAQSAIDEFSDPKKMPQIAISVDMLDTGIDVPEVLNLVFFKKVMSKAKFWQMIGRGTRLCPGLIDGEDKQKFYIFDFCKNFEFFRMNKGKATANMIALQGAIFNLKFEISYKLQDIEYQTDRLIAYRDALVQQMSEKVQELPRDNFAVRQHLKYVDMYSSESNYNALTYEDTLIVREEVAPLMLPDEDEASAVRFDALMYGIELAYLVGKRYSKARSDLHKKVAGIASVANIPEIQAQSDLINKILNTDYVDNAGINEFEEIREKLRNLMKYIPSGTSKYVTNFTDELLSTEWKESELENDELNNYKAKAEYYIRQHQDNIAIAKLKTNQPLTSTDVETLEEVLWHEVGTKQDYENEFGTKPLGEFVREIVGLDMNAAKEAFSEYLTNTSLDSRQIYFVNQIVEYIVHNGMMKDLSVLQESPFTDRGSVVEIFTDLNVWMGIKKVIDTINANAAA</sequence>
<keyword evidence="3" id="KW-0067">ATP-binding</keyword>
<comment type="caution">
    <text evidence="3">The sequence shown here is derived from an EMBL/GenBank/DDBJ whole genome shotgun (WGS) entry which is preliminary data.</text>
</comment>
<evidence type="ECO:0000259" key="2">
    <source>
        <dbReference type="PROSITE" id="PS51192"/>
    </source>
</evidence>
<dbReference type="GO" id="GO:0003677">
    <property type="term" value="F:DNA binding"/>
    <property type="evidence" value="ECO:0007669"/>
    <property type="project" value="InterPro"/>
</dbReference>
<dbReference type="InterPro" id="IPR050742">
    <property type="entry name" value="Helicase_Restrict-Modif_Enz"/>
</dbReference>
<protein>
    <submittedName>
        <fullName evidence="3">Helicase C-terminal domain protein</fullName>
    </submittedName>
</protein>
<dbReference type="PANTHER" id="PTHR47396">
    <property type="entry name" value="TYPE I RESTRICTION ENZYME ECOKI R PROTEIN"/>
    <property type="match status" value="1"/>
</dbReference>
<dbReference type="Pfam" id="PF04851">
    <property type="entry name" value="ResIII"/>
    <property type="match status" value="1"/>
</dbReference>
<dbReference type="SMART" id="SM00487">
    <property type="entry name" value="DEXDc"/>
    <property type="match status" value="1"/>
</dbReference>
<dbReference type="GO" id="GO:0005829">
    <property type="term" value="C:cytosol"/>
    <property type="evidence" value="ECO:0007669"/>
    <property type="project" value="TreeGrafter"/>
</dbReference>
<evidence type="ECO:0000313" key="3">
    <source>
        <dbReference type="EMBL" id="EET58188.1"/>
    </source>
</evidence>
<dbReference type="AlphaFoldDB" id="C6LMG2"/>
<dbReference type="eggNOG" id="COG4096">
    <property type="taxonomic scope" value="Bacteria"/>
</dbReference>
<reference evidence="3" key="1">
    <citation type="submission" date="2009-07" db="EMBL/GenBank/DDBJ databases">
        <authorList>
            <person name="Weinstock G."/>
            <person name="Sodergren E."/>
            <person name="Clifton S."/>
            <person name="Fulton L."/>
            <person name="Fulton B."/>
            <person name="Courtney L."/>
            <person name="Fronick C."/>
            <person name="Harrison M."/>
            <person name="Strong C."/>
            <person name="Farmer C."/>
            <person name="Delahaunty K."/>
            <person name="Markovic C."/>
            <person name="Hall O."/>
            <person name="Minx P."/>
            <person name="Tomlinson C."/>
            <person name="Mitreva M."/>
            <person name="Nelson J."/>
            <person name="Hou S."/>
            <person name="Wollam A."/>
            <person name="Pepin K.H."/>
            <person name="Johnson M."/>
            <person name="Bhonagiri V."/>
            <person name="Nash W.E."/>
            <person name="Warren W."/>
            <person name="Chinwalla A."/>
            <person name="Mardis E.R."/>
            <person name="Wilson R.K."/>
        </authorList>
    </citation>
    <scope>NUCLEOTIDE SEQUENCE [LARGE SCALE GENOMIC DNA]</scope>
    <source>
        <strain evidence="3">DSM 14469</strain>
    </source>
</reference>
<dbReference type="Gene3D" id="3.40.50.300">
    <property type="entry name" value="P-loop containing nucleotide triphosphate hydrolases"/>
    <property type="match status" value="2"/>
</dbReference>
<dbReference type="GO" id="GO:0016787">
    <property type="term" value="F:hydrolase activity"/>
    <property type="evidence" value="ECO:0007669"/>
    <property type="project" value="InterPro"/>
</dbReference>